<name>A0A545U3C8_9PROT</name>
<proteinExistence type="predicted"/>
<dbReference type="NCBIfam" id="TIGR01509">
    <property type="entry name" value="HAD-SF-IA-v3"/>
    <property type="match status" value="1"/>
</dbReference>
<protein>
    <submittedName>
        <fullName evidence="1">HAD-IA family hydrolase</fullName>
    </submittedName>
</protein>
<evidence type="ECO:0000313" key="1">
    <source>
        <dbReference type="EMBL" id="TQV83966.1"/>
    </source>
</evidence>
<dbReference type="Pfam" id="PF13419">
    <property type="entry name" value="HAD_2"/>
    <property type="match status" value="1"/>
</dbReference>
<dbReference type="SUPFAM" id="SSF56784">
    <property type="entry name" value="HAD-like"/>
    <property type="match status" value="1"/>
</dbReference>
<dbReference type="InterPro" id="IPR006439">
    <property type="entry name" value="HAD-SF_hydro_IA"/>
</dbReference>
<dbReference type="InterPro" id="IPR023198">
    <property type="entry name" value="PGP-like_dom2"/>
</dbReference>
<dbReference type="EMBL" id="VHSH01000001">
    <property type="protein sequence ID" value="TQV83966.1"/>
    <property type="molecule type" value="Genomic_DNA"/>
</dbReference>
<dbReference type="Proteomes" id="UP000315252">
    <property type="component" value="Unassembled WGS sequence"/>
</dbReference>
<dbReference type="PANTHER" id="PTHR43434:SF24">
    <property type="entry name" value="HYDROLASE-RELATED"/>
    <property type="match status" value="1"/>
</dbReference>
<dbReference type="GO" id="GO:0008967">
    <property type="term" value="F:phosphoglycolate phosphatase activity"/>
    <property type="evidence" value="ECO:0007669"/>
    <property type="project" value="TreeGrafter"/>
</dbReference>
<evidence type="ECO:0000313" key="2">
    <source>
        <dbReference type="Proteomes" id="UP000315252"/>
    </source>
</evidence>
<dbReference type="SFLD" id="SFLDG01129">
    <property type="entry name" value="C1.5:_HAD__Beta-PGM__Phosphata"/>
    <property type="match status" value="1"/>
</dbReference>
<reference evidence="1 2" key="1">
    <citation type="submission" date="2019-06" db="EMBL/GenBank/DDBJ databases">
        <title>Whole genome sequence for Rhodospirillaceae sp. R148.</title>
        <authorList>
            <person name="Wang G."/>
        </authorList>
    </citation>
    <scope>NUCLEOTIDE SEQUENCE [LARGE SCALE GENOMIC DNA]</scope>
    <source>
        <strain evidence="1 2">R148</strain>
    </source>
</reference>
<dbReference type="InterPro" id="IPR023214">
    <property type="entry name" value="HAD_sf"/>
</dbReference>
<keyword evidence="2" id="KW-1185">Reference proteome</keyword>
<dbReference type="InterPro" id="IPR050155">
    <property type="entry name" value="HAD-like_hydrolase_sf"/>
</dbReference>
<gene>
    <name evidence="1" type="ORF">FKG95_03955</name>
</gene>
<accession>A0A545U3C8</accession>
<dbReference type="GO" id="GO:0005829">
    <property type="term" value="C:cytosol"/>
    <property type="evidence" value="ECO:0007669"/>
    <property type="project" value="TreeGrafter"/>
</dbReference>
<dbReference type="PANTHER" id="PTHR43434">
    <property type="entry name" value="PHOSPHOGLYCOLATE PHOSPHATASE"/>
    <property type="match status" value="1"/>
</dbReference>
<dbReference type="AlphaFoldDB" id="A0A545U3C8"/>
<dbReference type="OrthoDB" id="9793014at2"/>
<dbReference type="SFLD" id="SFLDG01135">
    <property type="entry name" value="C1.5.6:_HAD__Beta-PGM__Phospha"/>
    <property type="match status" value="1"/>
</dbReference>
<dbReference type="NCBIfam" id="TIGR01549">
    <property type="entry name" value="HAD-SF-IA-v1"/>
    <property type="match status" value="1"/>
</dbReference>
<dbReference type="InterPro" id="IPR036412">
    <property type="entry name" value="HAD-like_sf"/>
</dbReference>
<dbReference type="InterPro" id="IPR041492">
    <property type="entry name" value="HAD_2"/>
</dbReference>
<comment type="caution">
    <text evidence="1">The sequence shown here is derived from an EMBL/GenBank/DDBJ whole genome shotgun (WGS) entry which is preliminary data.</text>
</comment>
<dbReference type="GO" id="GO:0006281">
    <property type="term" value="P:DNA repair"/>
    <property type="evidence" value="ECO:0007669"/>
    <property type="project" value="TreeGrafter"/>
</dbReference>
<organism evidence="1 2">
    <name type="scientific">Denitrobaculum tricleocarpae</name>
    <dbReference type="NCBI Taxonomy" id="2591009"/>
    <lineage>
        <taxon>Bacteria</taxon>
        <taxon>Pseudomonadati</taxon>
        <taxon>Pseudomonadota</taxon>
        <taxon>Alphaproteobacteria</taxon>
        <taxon>Rhodospirillales</taxon>
        <taxon>Rhodospirillaceae</taxon>
        <taxon>Denitrobaculum</taxon>
    </lineage>
</organism>
<dbReference type="SFLD" id="SFLDS00003">
    <property type="entry name" value="Haloacid_Dehalogenase"/>
    <property type="match status" value="1"/>
</dbReference>
<dbReference type="Gene3D" id="3.40.50.1000">
    <property type="entry name" value="HAD superfamily/HAD-like"/>
    <property type="match status" value="1"/>
</dbReference>
<sequence>MTPRLIVFDFDGTLVDSQRVIIDCMSGAFAHHDLPVPTPDAIRRSVGLALEYAIASLLPDPDDRDLAVRVAGAYRERAYAVRESGSYDEPLFEGVRETIAALDQPEIWLGIATGKNRRGLLHSLEVHGLHHHFTTLKTADDGPSKPHPEILQQAMDETGVAPENTVMIGDTTYDMLLAQNAGAQGIGVSWGYHGTEELSANGASRIVQSFSELLDALSESARKE</sequence>
<dbReference type="Gene3D" id="1.10.150.240">
    <property type="entry name" value="Putative phosphatase, domain 2"/>
    <property type="match status" value="1"/>
</dbReference>
<keyword evidence="1" id="KW-0378">Hydrolase</keyword>